<keyword evidence="1" id="KW-0378">Hydrolase</keyword>
<evidence type="ECO:0000259" key="2">
    <source>
        <dbReference type="Pfam" id="PF00149"/>
    </source>
</evidence>
<dbReference type="EMBL" id="JBHLXH010000003">
    <property type="protein sequence ID" value="MFC0224581.1"/>
    <property type="molecule type" value="Genomic_DNA"/>
</dbReference>
<dbReference type="RefSeq" id="WP_378520363.1">
    <property type="nucleotide sequence ID" value="NZ_JBHLXH010000003.1"/>
</dbReference>
<keyword evidence="1" id="KW-0540">Nuclease</keyword>
<evidence type="ECO:0000313" key="3">
    <source>
        <dbReference type="EMBL" id="MFC0224581.1"/>
    </source>
</evidence>
<comment type="caution">
    <text evidence="3">The sequence shown here is derived from an EMBL/GenBank/DDBJ whole genome shotgun (WGS) entry which is preliminary data.</text>
</comment>
<keyword evidence="1" id="KW-0235">DNA replication</keyword>
<comment type="subunit">
    <text evidence="1">Heterodimer of SbcC and SbcD.</text>
</comment>
<keyword evidence="1" id="KW-0233">DNA recombination</keyword>
<dbReference type="InterPro" id="IPR050535">
    <property type="entry name" value="DNA_Repair-Maintenance_Comp"/>
</dbReference>
<sequence length="390" mass="41683">MRILHTSDWHLGRSFHREGLLGHQAAFVDHLLEVVERERVDVVVVAGDVYDRALPHVDAVELADEAFARLAASRAQVVVSSGNHDSARRLGFGSRLMDAAGVFVRTDASGVGTPVVLGDEHGDVAFHALPYLDPSALLEPWGLSHRSHEAALTEAMTRVRRDLATRRGARSVVLAHAFVAGATPSESERDISVGGVSRVATSTFDGIDYTALGHLHGPHELGPALRYSGSPLAYSFSEAEQAKGSWLVELDAGGFRGATWVPAPVPRRLSRISGALDDLLVDPALTDREHDWVQATVTDVPRPARAMELLRRRFPHTLVLQFPAPVARADAPAAPATGRSDHGIALDFLEHVRGVGASKVESALLQEAVDACCHDPDQDVLVGSSTGGAS</sequence>
<dbReference type="Gene3D" id="3.60.21.10">
    <property type="match status" value="1"/>
</dbReference>
<dbReference type="GO" id="GO:0004527">
    <property type="term" value="F:exonuclease activity"/>
    <property type="evidence" value="ECO:0007669"/>
    <property type="project" value="UniProtKB-KW"/>
</dbReference>
<comment type="function">
    <text evidence="1">SbcCD cleaves DNA hairpin structures. These structures can inhibit DNA replication and are intermediates in certain DNA recombination reactions. The complex acts as a 3'-&gt;5' double strand exonuclease that can open hairpins. It also has a 5' single-strand endonuclease activity.</text>
</comment>
<proteinExistence type="inferred from homology"/>
<accession>A0ABV6E6F5</accession>
<comment type="similarity">
    <text evidence="1">Belongs to the SbcD family.</text>
</comment>
<dbReference type="InterPro" id="IPR004843">
    <property type="entry name" value="Calcineurin-like_PHP"/>
</dbReference>
<dbReference type="Proteomes" id="UP001589698">
    <property type="component" value="Unassembled WGS sequence"/>
</dbReference>
<protein>
    <recommendedName>
        <fullName evidence="1">Nuclease SbcCD subunit D</fullName>
    </recommendedName>
</protein>
<reference evidence="3 4" key="1">
    <citation type="submission" date="2024-09" db="EMBL/GenBank/DDBJ databases">
        <authorList>
            <person name="Sun Q."/>
            <person name="Mori K."/>
        </authorList>
    </citation>
    <scope>NUCLEOTIDE SEQUENCE [LARGE SCALE GENOMIC DNA]</scope>
    <source>
        <strain evidence="3 4">CCM 8654</strain>
    </source>
</reference>
<dbReference type="InterPro" id="IPR004593">
    <property type="entry name" value="SbcD"/>
</dbReference>
<keyword evidence="1 3" id="KW-0269">Exonuclease</keyword>
<feature type="domain" description="Calcineurin-like phosphoesterase" evidence="2">
    <location>
        <begin position="1"/>
        <end position="110"/>
    </location>
</feature>
<evidence type="ECO:0000313" key="4">
    <source>
        <dbReference type="Proteomes" id="UP001589698"/>
    </source>
</evidence>
<evidence type="ECO:0000256" key="1">
    <source>
        <dbReference type="RuleBase" id="RU363069"/>
    </source>
</evidence>
<dbReference type="NCBIfam" id="TIGR00619">
    <property type="entry name" value="sbcd"/>
    <property type="match status" value="1"/>
</dbReference>
<dbReference type="PANTHER" id="PTHR30337">
    <property type="entry name" value="COMPONENT OF ATP-DEPENDENT DSDNA EXONUCLEASE"/>
    <property type="match status" value="1"/>
</dbReference>
<keyword evidence="4" id="KW-1185">Reference proteome</keyword>
<name>A0ABV6E6F5_9ACTN</name>
<organism evidence="3 4">
    <name type="scientific">Nocardioides zeicaulis</name>
    <dbReference type="NCBI Taxonomy" id="1776857"/>
    <lineage>
        <taxon>Bacteria</taxon>
        <taxon>Bacillati</taxon>
        <taxon>Actinomycetota</taxon>
        <taxon>Actinomycetes</taxon>
        <taxon>Propionibacteriales</taxon>
        <taxon>Nocardioidaceae</taxon>
        <taxon>Nocardioides</taxon>
    </lineage>
</organism>
<keyword evidence="1" id="KW-0255">Endonuclease</keyword>
<dbReference type="PANTHER" id="PTHR30337:SF0">
    <property type="entry name" value="NUCLEASE SBCCD SUBUNIT D"/>
    <property type="match status" value="1"/>
</dbReference>
<gene>
    <name evidence="1" type="primary">sbcD</name>
    <name evidence="3" type="ORF">ACFFJG_18985</name>
</gene>
<dbReference type="Pfam" id="PF00149">
    <property type="entry name" value="Metallophos"/>
    <property type="match status" value="1"/>
</dbReference>
<dbReference type="InterPro" id="IPR029052">
    <property type="entry name" value="Metallo-depent_PP-like"/>
</dbReference>
<dbReference type="SUPFAM" id="SSF56300">
    <property type="entry name" value="Metallo-dependent phosphatases"/>
    <property type="match status" value="1"/>
</dbReference>